<dbReference type="AlphaFoldDB" id="A0AAW1CZK7"/>
<evidence type="ECO:0000313" key="5">
    <source>
        <dbReference type="EMBL" id="KAK9504231.1"/>
    </source>
</evidence>
<evidence type="ECO:0000256" key="1">
    <source>
        <dbReference type="ARBA" id="ARBA00022963"/>
    </source>
</evidence>
<gene>
    <name evidence="5" type="ORF">O3M35_010609</name>
</gene>
<dbReference type="Proteomes" id="UP001461498">
    <property type="component" value="Unassembled WGS sequence"/>
</dbReference>
<dbReference type="Gene3D" id="3.40.50.1820">
    <property type="entry name" value="alpha/beta hydrolase"/>
    <property type="match status" value="1"/>
</dbReference>
<protein>
    <recommendedName>
        <fullName evidence="4">AB hydrolase-1 domain-containing protein</fullName>
    </recommendedName>
</protein>
<dbReference type="SUPFAM" id="SSF53474">
    <property type="entry name" value="alpha/beta-Hydrolases"/>
    <property type="match status" value="1"/>
</dbReference>
<name>A0AAW1CZK7_9HEMI</name>
<comment type="caution">
    <text evidence="5">The sequence shown here is derived from an EMBL/GenBank/DDBJ whole genome shotgun (WGS) entry which is preliminary data.</text>
</comment>
<evidence type="ECO:0000259" key="4">
    <source>
        <dbReference type="Pfam" id="PF00561"/>
    </source>
</evidence>
<dbReference type="GO" id="GO:0016042">
    <property type="term" value="P:lipid catabolic process"/>
    <property type="evidence" value="ECO:0007669"/>
    <property type="project" value="UniProtKB-KW"/>
</dbReference>
<dbReference type="InterPro" id="IPR000073">
    <property type="entry name" value="AB_hydrolase_1"/>
</dbReference>
<keyword evidence="6" id="KW-1185">Reference proteome</keyword>
<keyword evidence="1" id="KW-0442">Lipid degradation</keyword>
<reference evidence="5 6" key="1">
    <citation type="submission" date="2022-12" db="EMBL/GenBank/DDBJ databases">
        <title>Chromosome-level genome assembly of true bugs.</title>
        <authorList>
            <person name="Ma L."/>
            <person name="Li H."/>
        </authorList>
    </citation>
    <scope>NUCLEOTIDE SEQUENCE [LARGE SCALE GENOMIC DNA]</scope>
    <source>
        <strain evidence="5">Lab_2022b</strain>
    </source>
</reference>
<evidence type="ECO:0000313" key="6">
    <source>
        <dbReference type="Proteomes" id="UP001461498"/>
    </source>
</evidence>
<feature type="transmembrane region" description="Helical" evidence="3">
    <location>
        <begin position="169"/>
        <end position="187"/>
    </location>
</feature>
<evidence type="ECO:0000256" key="2">
    <source>
        <dbReference type="ARBA" id="ARBA00023098"/>
    </source>
</evidence>
<proteinExistence type="predicted"/>
<feature type="domain" description="AB hydrolase-1" evidence="4">
    <location>
        <begin position="31"/>
        <end position="152"/>
    </location>
</feature>
<dbReference type="InterPro" id="IPR029058">
    <property type="entry name" value="AB_hydrolase_fold"/>
</dbReference>
<dbReference type="PANTHER" id="PTHR11005">
    <property type="entry name" value="LYSOSOMAL ACID LIPASE-RELATED"/>
    <property type="match status" value="1"/>
</dbReference>
<keyword evidence="2" id="KW-0443">Lipid metabolism</keyword>
<dbReference type="Pfam" id="PF00561">
    <property type="entry name" value="Abhydrolase_1"/>
    <property type="match status" value="1"/>
</dbReference>
<sequence length="188" mass="21312">MNGYQCETHDVLTDDGYIVIAHRIVTGINGPPVILQHGFLEASDNFLLLKENSLAFLLAEAGYDVWMTNFRGNYYSRGHVKYDRSMTSYWNFSFHECGYYDIPAFIDKIILVTGYPQVFYIGHSMGTTAFIVMASSRPEYNAKIRAALLMAQVVITPSLNELSFPMKMVIKYATTFCVSIFLVITLII</sequence>
<keyword evidence="3" id="KW-1133">Transmembrane helix</keyword>
<dbReference type="EMBL" id="JAPXFL010000007">
    <property type="protein sequence ID" value="KAK9504231.1"/>
    <property type="molecule type" value="Genomic_DNA"/>
</dbReference>
<keyword evidence="3" id="KW-0812">Transmembrane</keyword>
<keyword evidence="3" id="KW-0472">Membrane</keyword>
<accession>A0AAW1CZK7</accession>
<evidence type="ECO:0000256" key="3">
    <source>
        <dbReference type="SAM" id="Phobius"/>
    </source>
</evidence>
<organism evidence="5 6">
    <name type="scientific">Rhynocoris fuscipes</name>
    <dbReference type="NCBI Taxonomy" id="488301"/>
    <lineage>
        <taxon>Eukaryota</taxon>
        <taxon>Metazoa</taxon>
        <taxon>Ecdysozoa</taxon>
        <taxon>Arthropoda</taxon>
        <taxon>Hexapoda</taxon>
        <taxon>Insecta</taxon>
        <taxon>Pterygota</taxon>
        <taxon>Neoptera</taxon>
        <taxon>Paraneoptera</taxon>
        <taxon>Hemiptera</taxon>
        <taxon>Heteroptera</taxon>
        <taxon>Panheteroptera</taxon>
        <taxon>Cimicomorpha</taxon>
        <taxon>Reduviidae</taxon>
        <taxon>Harpactorinae</taxon>
        <taxon>Harpactorini</taxon>
        <taxon>Rhynocoris</taxon>
    </lineage>
</organism>